<dbReference type="Gene3D" id="3.40.50.180">
    <property type="entry name" value="Methylesterase CheB, C-terminal domain"/>
    <property type="match status" value="1"/>
</dbReference>
<dbReference type="CDD" id="cd16432">
    <property type="entry name" value="CheB_Rec"/>
    <property type="match status" value="1"/>
</dbReference>
<dbReference type="SUPFAM" id="SSF52738">
    <property type="entry name" value="Methylesterase CheB, C-terminal domain"/>
    <property type="match status" value="1"/>
</dbReference>
<evidence type="ECO:0000259" key="5">
    <source>
        <dbReference type="PROSITE" id="PS50122"/>
    </source>
</evidence>
<protein>
    <recommendedName>
        <fullName evidence="2">protein-glutamate methylesterase</fullName>
        <ecNumber evidence="2">3.1.1.61</ecNumber>
    </recommendedName>
</protein>
<dbReference type="GO" id="GO:0008984">
    <property type="term" value="F:protein-glutamate methylesterase activity"/>
    <property type="evidence" value="ECO:0007669"/>
    <property type="project" value="UniProtKB-EC"/>
</dbReference>
<accession>A0A1M6T8K2</accession>
<feature type="active site" evidence="4">
    <location>
        <position position="131"/>
    </location>
</feature>
<proteinExistence type="predicted"/>
<dbReference type="STRING" id="1121959.SAMN02746009_01111"/>
<keyword evidence="4" id="KW-0145">Chemotaxis</keyword>
<evidence type="ECO:0000256" key="1">
    <source>
        <dbReference type="ARBA" id="ARBA00022801"/>
    </source>
</evidence>
<dbReference type="GO" id="GO:0005737">
    <property type="term" value="C:cytoplasm"/>
    <property type="evidence" value="ECO:0007669"/>
    <property type="project" value="InterPro"/>
</dbReference>
<organism evidence="6 7">
    <name type="scientific">Hymenobacter psychrotolerans DSM 18569</name>
    <dbReference type="NCBI Taxonomy" id="1121959"/>
    <lineage>
        <taxon>Bacteria</taxon>
        <taxon>Pseudomonadati</taxon>
        <taxon>Bacteroidota</taxon>
        <taxon>Cytophagia</taxon>
        <taxon>Cytophagales</taxon>
        <taxon>Hymenobacteraceae</taxon>
        <taxon>Hymenobacter</taxon>
    </lineage>
</organism>
<feature type="domain" description="CheB-type methylesterase" evidence="5">
    <location>
        <begin position="119"/>
        <end position="310"/>
    </location>
</feature>
<gene>
    <name evidence="6" type="ORF">SAMN02746009_01111</name>
</gene>
<evidence type="ECO:0000313" key="6">
    <source>
        <dbReference type="EMBL" id="SHK53169.1"/>
    </source>
</evidence>
<dbReference type="InterPro" id="IPR035909">
    <property type="entry name" value="CheB_C"/>
</dbReference>
<dbReference type="GO" id="GO:0006935">
    <property type="term" value="P:chemotaxis"/>
    <property type="evidence" value="ECO:0007669"/>
    <property type="project" value="UniProtKB-UniRule"/>
</dbReference>
<dbReference type="Proteomes" id="UP000183947">
    <property type="component" value="Unassembled WGS sequence"/>
</dbReference>
<feature type="active site" evidence="4">
    <location>
        <position position="258"/>
    </location>
</feature>
<evidence type="ECO:0000256" key="3">
    <source>
        <dbReference type="ARBA" id="ARBA00048267"/>
    </source>
</evidence>
<dbReference type="Pfam" id="PF01339">
    <property type="entry name" value="CheB_methylest"/>
    <property type="match status" value="1"/>
</dbReference>
<evidence type="ECO:0000256" key="4">
    <source>
        <dbReference type="PROSITE-ProRule" id="PRU00050"/>
    </source>
</evidence>
<dbReference type="InterPro" id="IPR000673">
    <property type="entry name" value="Sig_transdc_resp-reg_Me-estase"/>
</dbReference>
<dbReference type="EMBL" id="FRAS01000003">
    <property type="protein sequence ID" value="SHK53169.1"/>
    <property type="molecule type" value="Genomic_DNA"/>
</dbReference>
<sequence>MRLLQSQPDLHVVCAGAGSSELLSLARQLRPGLVIVGEGQLRDVEQLSRYNTVPALLYCEGHPLPGMLREASRWGVFDTIRPNLTTTEWGAEVLRKVRRVLPQVKARPTVFRAPVATIPGLSTGLVILGGSTGGTAAVEQLVRGLPATLAYSVLVAVHLPAAFLNSFIERLRRATTLPVVAGWPGTVLEPGCIVVAPGGRNLLVKPAANSPWQAWQTEFTPESGASGDEPSVDLLMRSAALTVGRNVVGVVLSGLGRDGTLGAEAIRQHGGTVLVQDEASSAVFSMPSSVIQHGWANAVLPLEQLPAAITKQAAFFDRLSPEKRLSRSFSARALQL</sequence>
<dbReference type="EC" id="3.1.1.61" evidence="2"/>
<evidence type="ECO:0000256" key="2">
    <source>
        <dbReference type="ARBA" id="ARBA00039140"/>
    </source>
</evidence>
<dbReference type="PROSITE" id="PS50122">
    <property type="entry name" value="CHEB"/>
    <property type="match status" value="1"/>
</dbReference>
<dbReference type="PANTHER" id="PTHR42872">
    <property type="entry name" value="PROTEIN-GLUTAMATE METHYLESTERASE/PROTEIN-GLUTAMINE GLUTAMINASE"/>
    <property type="match status" value="1"/>
</dbReference>
<reference evidence="7" key="1">
    <citation type="submission" date="2016-11" db="EMBL/GenBank/DDBJ databases">
        <authorList>
            <person name="Varghese N."/>
            <person name="Submissions S."/>
        </authorList>
    </citation>
    <scope>NUCLEOTIDE SEQUENCE [LARGE SCALE GENOMIC DNA]</scope>
    <source>
        <strain evidence="7">DSM 18569</strain>
    </source>
</reference>
<name>A0A1M6T8K2_9BACT</name>
<dbReference type="PANTHER" id="PTHR42872:SF6">
    <property type="entry name" value="PROTEIN-GLUTAMATE METHYLESTERASE_PROTEIN-GLUTAMINE GLUTAMINASE"/>
    <property type="match status" value="1"/>
</dbReference>
<dbReference type="GO" id="GO:0000156">
    <property type="term" value="F:phosphorelay response regulator activity"/>
    <property type="evidence" value="ECO:0007669"/>
    <property type="project" value="InterPro"/>
</dbReference>
<keyword evidence="7" id="KW-1185">Reference proteome</keyword>
<comment type="catalytic activity">
    <reaction evidence="3">
        <text>[protein]-L-glutamate 5-O-methyl ester + H2O = L-glutamyl-[protein] + methanol + H(+)</text>
        <dbReference type="Rhea" id="RHEA:23236"/>
        <dbReference type="Rhea" id="RHEA-COMP:10208"/>
        <dbReference type="Rhea" id="RHEA-COMP:10311"/>
        <dbReference type="ChEBI" id="CHEBI:15377"/>
        <dbReference type="ChEBI" id="CHEBI:15378"/>
        <dbReference type="ChEBI" id="CHEBI:17790"/>
        <dbReference type="ChEBI" id="CHEBI:29973"/>
        <dbReference type="ChEBI" id="CHEBI:82795"/>
        <dbReference type="EC" id="3.1.1.61"/>
    </reaction>
</comment>
<dbReference type="AlphaFoldDB" id="A0A1M6T8K2"/>
<evidence type="ECO:0000313" key="7">
    <source>
        <dbReference type="Proteomes" id="UP000183947"/>
    </source>
</evidence>
<feature type="active site" evidence="4">
    <location>
        <position position="158"/>
    </location>
</feature>
<keyword evidence="1 4" id="KW-0378">Hydrolase</keyword>